<evidence type="ECO:0000313" key="2">
    <source>
        <dbReference type="Proteomes" id="UP000239724"/>
    </source>
</evidence>
<dbReference type="EMBL" id="NHRY01000232">
    <property type="protein sequence ID" value="PPQ29146.1"/>
    <property type="molecule type" value="Genomic_DNA"/>
</dbReference>
<reference evidence="1 2" key="1">
    <citation type="journal article" date="2018" name="Arch. Microbiol.">
        <title>New insights into the metabolic potential of the phototrophic purple bacterium Rhodopila globiformis DSM 161(T) from its draft genome sequence and evidence for a vanadium-dependent nitrogenase.</title>
        <authorList>
            <person name="Imhoff J.F."/>
            <person name="Rahn T."/>
            <person name="Kunzel S."/>
            <person name="Neulinger S.C."/>
        </authorList>
    </citation>
    <scope>NUCLEOTIDE SEQUENCE [LARGE SCALE GENOMIC DNA]</scope>
    <source>
        <strain evidence="1 2">DSM 161</strain>
    </source>
</reference>
<proteinExistence type="predicted"/>
<comment type="caution">
    <text evidence="1">The sequence shown here is derived from an EMBL/GenBank/DDBJ whole genome shotgun (WGS) entry which is preliminary data.</text>
</comment>
<organism evidence="1 2">
    <name type="scientific">Rhodopila globiformis</name>
    <name type="common">Rhodopseudomonas globiformis</name>
    <dbReference type="NCBI Taxonomy" id="1071"/>
    <lineage>
        <taxon>Bacteria</taxon>
        <taxon>Pseudomonadati</taxon>
        <taxon>Pseudomonadota</taxon>
        <taxon>Alphaproteobacteria</taxon>
        <taxon>Acetobacterales</taxon>
        <taxon>Acetobacteraceae</taxon>
        <taxon>Rhodopila</taxon>
    </lineage>
</organism>
<dbReference type="OrthoDB" id="7157988at2"/>
<dbReference type="Proteomes" id="UP000239724">
    <property type="component" value="Unassembled WGS sequence"/>
</dbReference>
<dbReference type="Gene3D" id="2.60.120.620">
    <property type="entry name" value="q2cbj1_9rhob like domain"/>
    <property type="match status" value="1"/>
</dbReference>
<evidence type="ECO:0000313" key="1">
    <source>
        <dbReference type="EMBL" id="PPQ29146.1"/>
    </source>
</evidence>
<name>A0A2S6N3G5_RHOGL</name>
<evidence type="ECO:0008006" key="3">
    <source>
        <dbReference type="Google" id="ProtNLM"/>
    </source>
</evidence>
<accession>A0A2S6N3G5</accession>
<gene>
    <name evidence="1" type="ORF">CCS01_22400</name>
</gene>
<sequence length="225" mass="25926">MKFPPEVSADEIERHFLQSLRACQRSEEPYRTWKMKEVLPLNLCIGILTLPICPAFLGKTDGTRGTYNDQRTYLNPTLRGKFDCCEAMAQAFQRPTVARALAETCDVEPEGGYLRIEYIQDIDGAWLEPHRDIPEKIFSLVIYLFHGPDSVNWGTDIYDHDVKWIGRASGEFDSGTIFIAGPHSWHGFEPRPLVGVRRLMEINYVRPNWIRREQLSFPDRPITLA</sequence>
<dbReference type="AlphaFoldDB" id="A0A2S6N3G5"/>
<dbReference type="RefSeq" id="WP_104521043.1">
    <property type="nucleotide sequence ID" value="NZ_NHRY01000232.1"/>
</dbReference>
<protein>
    <recommendedName>
        <fullName evidence="3">2OG-Fe(II) oxygenase</fullName>
    </recommendedName>
</protein>
<keyword evidence="2" id="KW-1185">Reference proteome</keyword>